<dbReference type="STRING" id="1458425.SRAA_0688"/>
<dbReference type="CDD" id="cd19411">
    <property type="entry name" value="MCP2201-like_sensor"/>
    <property type="match status" value="1"/>
</dbReference>
<keyword evidence="4" id="KW-0807">Transducer</keyword>
<dbReference type="GO" id="GO:0007165">
    <property type="term" value="P:signal transduction"/>
    <property type="evidence" value="ECO:0007669"/>
    <property type="project" value="UniProtKB-KW"/>
</dbReference>
<dbReference type="EMBL" id="AP014568">
    <property type="protein sequence ID" value="BAO80542.1"/>
    <property type="molecule type" value="Genomic_DNA"/>
</dbReference>
<dbReference type="PRINTS" id="PR00260">
    <property type="entry name" value="CHEMTRNSDUCR"/>
</dbReference>
<proteinExistence type="inferred from homology"/>
<dbReference type="InterPro" id="IPR024478">
    <property type="entry name" value="HlyB_4HB_MCP"/>
</dbReference>
<dbReference type="InterPro" id="IPR047347">
    <property type="entry name" value="YvaQ-like_sensor"/>
</dbReference>
<dbReference type="AlphaFoldDB" id="A0A060NHF8"/>
<dbReference type="RefSeq" id="WP_171820214.1">
    <property type="nucleotide sequence ID" value="NZ_AP014568.1"/>
</dbReference>
<keyword evidence="2" id="KW-0145">Chemotaxis</keyword>
<comment type="subcellular location">
    <subcellularLocation>
        <location evidence="1">Membrane</location>
    </subcellularLocation>
</comment>
<dbReference type="GO" id="GO:0006935">
    <property type="term" value="P:chemotaxis"/>
    <property type="evidence" value="ECO:0007669"/>
    <property type="project" value="UniProtKB-KW"/>
</dbReference>
<accession>A0A060NHF8</accession>
<evidence type="ECO:0000256" key="1">
    <source>
        <dbReference type="ARBA" id="ARBA00004370"/>
    </source>
</evidence>
<dbReference type="Pfam" id="PF00015">
    <property type="entry name" value="MCPsignal"/>
    <property type="match status" value="1"/>
</dbReference>
<reference evidence="7 8" key="1">
    <citation type="journal article" date="2014" name="Nat. Commun.">
        <title>Physiological and genomic features of highly alkaliphilic hydrogen-utilizing Betaproteobacteria from a continental serpentinizing site.</title>
        <authorList>
            <person name="Suzuki S."/>
            <person name="Kuenen J.G."/>
            <person name="Schipper K."/>
            <person name="van der Velde S."/>
            <person name="Ishii S."/>
            <person name="Wu A."/>
            <person name="Sorokin D.Y."/>
            <person name="Tenney A."/>
            <person name="Meng X.Y."/>
            <person name="Morrill P.L."/>
            <person name="Kamagata Y."/>
            <person name="Muyzer G."/>
            <person name="Nealson K.H."/>
        </authorList>
    </citation>
    <scope>NUCLEOTIDE SEQUENCE [LARGE SCALE GENOMIC DNA]</scope>
    <source>
        <strain evidence="7 8">A1</strain>
    </source>
</reference>
<keyword evidence="5" id="KW-0472">Membrane</keyword>
<evidence type="ECO:0000256" key="3">
    <source>
        <dbReference type="ARBA" id="ARBA00029447"/>
    </source>
</evidence>
<evidence type="ECO:0000256" key="4">
    <source>
        <dbReference type="PROSITE-ProRule" id="PRU00284"/>
    </source>
</evidence>
<evidence type="ECO:0000256" key="5">
    <source>
        <dbReference type="SAM" id="Phobius"/>
    </source>
</evidence>
<dbReference type="KEGG" id="cbaa:SRAA_0688"/>
<evidence type="ECO:0000256" key="2">
    <source>
        <dbReference type="ARBA" id="ARBA00022500"/>
    </source>
</evidence>
<dbReference type="GO" id="GO:0016020">
    <property type="term" value="C:membrane"/>
    <property type="evidence" value="ECO:0007669"/>
    <property type="project" value="UniProtKB-SubCell"/>
</dbReference>
<dbReference type="Proteomes" id="UP000067461">
    <property type="component" value="Chromosome"/>
</dbReference>
<dbReference type="InterPro" id="IPR004089">
    <property type="entry name" value="MCPsignal_dom"/>
</dbReference>
<feature type="transmembrane region" description="Helical" evidence="5">
    <location>
        <begin position="17"/>
        <end position="39"/>
    </location>
</feature>
<dbReference type="SMART" id="SM00283">
    <property type="entry name" value="MA"/>
    <property type="match status" value="1"/>
</dbReference>
<keyword evidence="5" id="KW-0812">Transmembrane</keyword>
<dbReference type="SUPFAM" id="SSF58104">
    <property type="entry name" value="Methyl-accepting chemotaxis protein (MCP) signaling domain"/>
    <property type="match status" value="1"/>
</dbReference>
<comment type="similarity">
    <text evidence="3">Belongs to the methyl-accepting chemotaxis (MCP) protein family.</text>
</comment>
<dbReference type="GO" id="GO:0004888">
    <property type="term" value="F:transmembrane signaling receptor activity"/>
    <property type="evidence" value="ECO:0007669"/>
    <property type="project" value="InterPro"/>
</dbReference>
<evidence type="ECO:0000313" key="8">
    <source>
        <dbReference type="Proteomes" id="UP000067461"/>
    </source>
</evidence>
<sequence>MNTPVSAAPLPSLGRKLVFIIVVLFSTLALTSVASWVTLSHLGNHSERLAQRHMPQVQRIADAQVLMFRISLEARQALLVSDAAAKQQALDRIAVFRDEKLALLQQFEAAIDTEREREIFAQIRSADDDFWRLAQQVTANIRAGDNAGALALLQSDLVPARDRMLQSMAQQRQLQQEKVDGAMLSTERITFNTKLALAILTALVFLIAAHHARSFMQTMRSSFARAQRVAHRIANARSTETDPPNRGDEFASLFATIADMERRLNEVVSRVRQASNQVLSAAAALDQSSADLRTVTDQQAGAIESSAEHARSMTGAIESSARNADNVSRLAGKASEIASQGGQAVTEVVQEMQRIDEASRRISEIVSVIDGIAFQTNILALNAAVEAARAGEAGRGFAVVAGEVRSLAQRSTQAAREVKQLIETSTQRVQTGSTAAQNAGQTMQRVVESVDELSRLMGSIAQATVQQRASAQELDRAVGSLHESARSSATVVQHSQETAARLRDQAHDLDETMGAFHTEGAADLRRV</sequence>
<evidence type="ECO:0000259" key="6">
    <source>
        <dbReference type="PROSITE" id="PS50111"/>
    </source>
</evidence>
<dbReference type="FunFam" id="1.10.287.950:FF:000001">
    <property type="entry name" value="Methyl-accepting chemotaxis sensory transducer"/>
    <property type="match status" value="1"/>
</dbReference>
<dbReference type="PANTHER" id="PTHR43531:SF11">
    <property type="entry name" value="METHYL-ACCEPTING CHEMOTAXIS PROTEIN 3"/>
    <property type="match status" value="1"/>
</dbReference>
<dbReference type="Pfam" id="PF12729">
    <property type="entry name" value="4HB_MCP_1"/>
    <property type="match status" value="1"/>
</dbReference>
<feature type="transmembrane region" description="Helical" evidence="5">
    <location>
        <begin position="195"/>
        <end position="212"/>
    </location>
</feature>
<protein>
    <submittedName>
        <fullName evidence="7">Methyl-accepting chemotaxis protein</fullName>
    </submittedName>
</protein>
<dbReference type="HOGENOM" id="CLU_000445_107_16_4"/>
<dbReference type="InterPro" id="IPR051310">
    <property type="entry name" value="MCP_chemotaxis"/>
</dbReference>
<dbReference type="Gene3D" id="1.10.287.950">
    <property type="entry name" value="Methyl-accepting chemotaxis protein"/>
    <property type="match status" value="1"/>
</dbReference>
<dbReference type="CDD" id="cd11386">
    <property type="entry name" value="MCP_signal"/>
    <property type="match status" value="1"/>
</dbReference>
<organism evidence="7 8">
    <name type="scientific">Serpentinimonas raichei</name>
    <dbReference type="NCBI Taxonomy" id="1458425"/>
    <lineage>
        <taxon>Bacteria</taxon>
        <taxon>Pseudomonadati</taxon>
        <taxon>Pseudomonadota</taxon>
        <taxon>Betaproteobacteria</taxon>
        <taxon>Burkholderiales</taxon>
        <taxon>Comamonadaceae</taxon>
        <taxon>Serpentinimonas</taxon>
    </lineage>
</organism>
<name>A0A060NHF8_9BURK</name>
<dbReference type="PROSITE" id="PS50111">
    <property type="entry name" value="CHEMOTAXIS_TRANSDUC_2"/>
    <property type="match status" value="1"/>
</dbReference>
<feature type="domain" description="Methyl-accepting transducer" evidence="6">
    <location>
        <begin position="274"/>
        <end position="503"/>
    </location>
</feature>
<gene>
    <name evidence="7" type="ORF">SRAA_0688</name>
</gene>
<dbReference type="PANTHER" id="PTHR43531">
    <property type="entry name" value="PROTEIN ICFG"/>
    <property type="match status" value="1"/>
</dbReference>
<keyword evidence="5" id="KW-1133">Transmembrane helix</keyword>
<dbReference type="InterPro" id="IPR004090">
    <property type="entry name" value="Chemotax_Me-accpt_rcpt"/>
</dbReference>
<evidence type="ECO:0000313" key="7">
    <source>
        <dbReference type="EMBL" id="BAO80542.1"/>
    </source>
</evidence>
<keyword evidence="8" id="KW-1185">Reference proteome</keyword>